<sequence>MKMSRYFMFLSCAAMLFACSEQANKRVGEKIYEVKTEAIHKTLYFTGIMQPLGESTITNPAEAIVETMHFNYGQKVKKGDIIFTLNSPELQKQYNDTLAEYLKAKDNFIIASTKFAGTEDLWNSGLLPKNTYLSEKSSLNTARIALLQVTHKLSEILEKTGDEHSHDLSSLSFAEFDRVQQELTSKHNSIRLKAARDGVLLYPPKSNDDKGGHLTVGANVKSGQVLALIGDLSGIRVEINVPEVDIDKIKPGMPATIHSVAFPEDELKGVLVSVNAQASASNTGALPTFTAVIEVKKLTPEQQSWVKVGMSAAIELTVSSHDKLLIPIAAVKQQNGQNVVQVRDKKGNSTLRVIKTGAAEVDKVIVDAGLQAGEMIVYG</sequence>
<evidence type="ECO:0000256" key="1">
    <source>
        <dbReference type="ARBA" id="ARBA00004196"/>
    </source>
</evidence>
<dbReference type="Gene3D" id="1.10.287.470">
    <property type="entry name" value="Helix hairpin bin"/>
    <property type="match status" value="1"/>
</dbReference>
<dbReference type="GO" id="GO:0030313">
    <property type="term" value="C:cell envelope"/>
    <property type="evidence" value="ECO:0007669"/>
    <property type="project" value="UniProtKB-SubCell"/>
</dbReference>
<reference evidence="5 6" key="1">
    <citation type="submission" date="2018-12" db="EMBL/GenBank/DDBJ databases">
        <title>Legionella sp,whole genome shotgun sequence.</title>
        <authorList>
            <person name="Wu H."/>
        </authorList>
    </citation>
    <scope>NUCLEOTIDE SEQUENCE [LARGE SCALE GENOMIC DNA]</scope>
    <source>
        <strain evidence="6">km714</strain>
    </source>
</reference>
<dbReference type="Proteomes" id="UP000288012">
    <property type="component" value="Unassembled WGS sequence"/>
</dbReference>
<comment type="caution">
    <text evidence="5">The sequence shown here is derived from an EMBL/GenBank/DDBJ whole genome shotgun (WGS) entry which is preliminary data.</text>
</comment>
<evidence type="ECO:0000259" key="3">
    <source>
        <dbReference type="Pfam" id="PF25967"/>
    </source>
</evidence>
<evidence type="ECO:0000313" key="6">
    <source>
        <dbReference type="Proteomes" id="UP000288012"/>
    </source>
</evidence>
<dbReference type="AlphaFoldDB" id="A0A3S0V4Z7"/>
<dbReference type="InterPro" id="IPR050465">
    <property type="entry name" value="UPF0194_transport"/>
</dbReference>
<feature type="domain" description="Multidrug resistance protein MdtA-like C-terminal permuted SH3" evidence="3">
    <location>
        <begin position="324"/>
        <end position="377"/>
    </location>
</feature>
<dbReference type="Gene3D" id="2.40.30.170">
    <property type="match status" value="1"/>
</dbReference>
<evidence type="ECO:0000259" key="4">
    <source>
        <dbReference type="Pfam" id="PF26002"/>
    </source>
</evidence>
<protein>
    <submittedName>
        <fullName evidence="5">HlyD family efflux transporter periplasmic adaptor subunit</fullName>
    </submittedName>
</protein>
<dbReference type="Gene3D" id="2.40.50.100">
    <property type="match status" value="1"/>
</dbReference>
<name>A0A3S0V4Z7_9GAMM</name>
<dbReference type="Pfam" id="PF26002">
    <property type="entry name" value="Beta-barrel_AprE"/>
    <property type="match status" value="1"/>
</dbReference>
<feature type="domain" description="AprE-like beta-barrel" evidence="4">
    <location>
        <begin position="237"/>
        <end position="316"/>
    </location>
</feature>
<dbReference type="SUPFAM" id="SSF111369">
    <property type="entry name" value="HlyD-like secretion proteins"/>
    <property type="match status" value="1"/>
</dbReference>
<dbReference type="PROSITE" id="PS51257">
    <property type="entry name" value="PROKAR_LIPOPROTEIN"/>
    <property type="match status" value="1"/>
</dbReference>
<evidence type="ECO:0000313" key="5">
    <source>
        <dbReference type="EMBL" id="RUQ85021.1"/>
    </source>
</evidence>
<dbReference type="PANTHER" id="PTHR32347">
    <property type="entry name" value="EFFLUX SYSTEM COMPONENT YKNX-RELATED"/>
    <property type="match status" value="1"/>
</dbReference>
<dbReference type="EMBL" id="RZGR01000022">
    <property type="protein sequence ID" value="RUQ85021.1"/>
    <property type="molecule type" value="Genomic_DNA"/>
</dbReference>
<dbReference type="Gene3D" id="2.40.420.20">
    <property type="match status" value="1"/>
</dbReference>
<dbReference type="InterPro" id="IPR058982">
    <property type="entry name" value="Beta-barrel_AprE"/>
</dbReference>
<dbReference type="Pfam" id="PF25967">
    <property type="entry name" value="RND-MFP_C"/>
    <property type="match status" value="1"/>
</dbReference>
<keyword evidence="6" id="KW-1185">Reference proteome</keyword>
<evidence type="ECO:0000256" key="2">
    <source>
        <dbReference type="ARBA" id="ARBA00023054"/>
    </source>
</evidence>
<dbReference type="InterPro" id="IPR058627">
    <property type="entry name" value="MdtA-like_C"/>
</dbReference>
<accession>A0A3S0V4Z7</accession>
<proteinExistence type="predicted"/>
<keyword evidence="2" id="KW-0175">Coiled coil</keyword>
<comment type="subcellular location">
    <subcellularLocation>
        <location evidence="1">Cell envelope</location>
    </subcellularLocation>
</comment>
<organism evidence="5 6">
    <name type="scientific">Legionella septentrionalis</name>
    <dbReference type="NCBI Taxonomy" id="2498109"/>
    <lineage>
        <taxon>Bacteria</taxon>
        <taxon>Pseudomonadati</taxon>
        <taxon>Pseudomonadota</taxon>
        <taxon>Gammaproteobacteria</taxon>
        <taxon>Legionellales</taxon>
        <taxon>Legionellaceae</taxon>
        <taxon>Legionella</taxon>
    </lineage>
</organism>
<gene>
    <name evidence="5" type="ORF">EKM59_07715</name>
</gene>
<dbReference type="PANTHER" id="PTHR32347:SF14">
    <property type="entry name" value="EFFLUX SYSTEM COMPONENT YKNX-RELATED"/>
    <property type="match status" value="1"/>
</dbReference>